<evidence type="ECO:0000256" key="1">
    <source>
        <dbReference type="SAM" id="MobiDB-lite"/>
    </source>
</evidence>
<dbReference type="InterPro" id="IPR021327">
    <property type="entry name" value="DUF2934"/>
</dbReference>
<dbReference type="AlphaFoldDB" id="A0A290Q388"/>
<dbReference type="RefSeq" id="WP_096054767.1">
    <property type="nucleotide sequence ID" value="NZ_CP023344.1"/>
</dbReference>
<dbReference type="KEGG" id="vbh:CMV30_03725"/>
<evidence type="ECO:0000313" key="2">
    <source>
        <dbReference type="EMBL" id="ATC63135.1"/>
    </source>
</evidence>
<sequence>MTFIPSEWSRPDPPAEEAGFSSHQDVKFPGLVSTDRAAHEEILHRAYSIWECAGRPENCEVAHWLQAEAEVVGAV</sequence>
<dbReference type="EMBL" id="CP023344">
    <property type="protein sequence ID" value="ATC63135.1"/>
    <property type="molecule type" value="Genomic_DNA"/>
</dbReference>
<reference evidence="2 3" key="1">
    <citation type="submission" date="2017-09" db="EMBL/GenBank/DDBJ databases">
        <title>Complete genome sequence of Verrucomicrobial strain HZ-65, isolated from freshwater.</title>
        <authorList>
            <person name="Choi A."/>
        </authorList>
    </citation>
    <scope>NUCLEOTIDE SEQUENCE [LARGE SCALE GENOMIC DNA]</scope>
    <source>
        <strain evidence="2 3">HZ-65</strain>
    </source>
</reference>
<dbReference type="Proteomes" id="UP000217265">
    <property type="component" value="Chromosome"/>
</dbReference>
<keyword evidence="3" id="KW-1185">Reference proteome</keyword>
<protein>
    <recommendedName>
        <fullName evidence="4">DUF2934 domain-containing protein</fullName>
    </recommendedName>
</protein>
<accession>A0A290Q388</accession>
<evidence type="ECO:0008006" key="4">
    <source>
        <dbReference type="Google" id="ProtNLM"/>
    </source>
</evidence>
<dbReference type="OrthoDB" id="200347at2"/>
<name>A0A290Q388_9BACT</name>
<dbReference type="Pfam" id="PF11154">
    <property type="entry name" value="DUF2934"/>
    <property type="match status" value="1"/>
</dbReference>
<organism evidence="2 3">
    <name type="scientific">Nibricoccus aquaticus</name>
    <dbReference type="NCBI Taxonomy" id="2576891"/>
    <lineage>
        <taxon>Bacteria</taxon>
        <taxon>Pseudomonadati</taxon>
        <taxon>Verrucomicrobiota</taxon>
        <taxon>Opitutia</taxon>
        <taxon>Opitutales</taxon>
        <taxon>Opitutaceae</taxon>
        <taxon>Nibricoccus</taxon>
    </lineage>
</organism>
<proteinExistence type="predicted"/>
<evidence type="ECO:0000313" key="3">
    <source>
        <dbReference type="Proteomes" id="UP000217265"/>
    </source>
</evidence>
<gene>
    <name evidence="2" type="ORF">CMV30_03725</name>
</gene>
<feature type="region of interest" description="Disordered" evidence="1">
    <location>
        <begin position="1"/>
        <end position="24"/>
    </location>
</feature>